<keyword evidence="3" id="KW-0808">Transferase</keyword>
<evidence type="ECO:0000256" key="5">
    <source>
        <dbReference type="ARBA" id="ARBA00022777"/>
    </source>
</evidence>
<evidence type="ECO:0000256" key="1">
    <source>
        <dbReference type="ARBA" id="ARBA00009684"/>
    </source>
</evidence>
<dbReference type="SUPFAM" id="SSF54211">
    <property type="entry name" value="Ribosomal protein S5 domain 2-like"/>
    <property type="match status" value="1"/>
</dbReference>
<dbReference type="Gene3D" id="3.30.70.890">
    <property type="entry name" value="GHMP kinase, C-terminal domain"/>
    <property type="match status" value="1"/>
</dbReference>
<dbReference type="GO" id="GO:0005524">
    <property type="term" value="F:ATP binding"/>
    <property type="evidence" value="ECO:0007669"/>
    <property type="project" value="UniProtKB-KW"/>
</dbReference>
<dbReference type="InterPro" id="IPR004424">
    <property type="entry name" value="IspE"/>
</dbReference>
<accession>A0AAV8UYQ5</accession>
<dbReference type="EC" id="2.7.1.148" evidence="2"/>
<evidence type="ECO:0000313" key="10">
    <source>
        <dbReference type="EMBL" id="KAJ8907179.1"/>
    </source>
</evidence>
<keyword evidence="6" id="KW-0067">ATP-binding</keyword>
<dbReference type="InterPro" id="IPR036554">
    <property type="entry name" value="GHMP_kinase_C_sf"/>
</dbReference>
<evidence type="ECO:0000256" key="7">
    <source>
        <dbReference type="ARBA" id="ARBA00032554"/>
    </source>
</evidence>
<feature type="domain" description="GHMP kinase C-terminal" evidence="9">
    <location>
        <begin position="248"/>
        <end position="304"/>
    </location>
</feature>
<keyword evidence="4" id="KW-0547">Nucleotide-binding</keyword>
<comment type="similarity">
    <text evidence="1">Belongs to the GHMP kinase family. IspE subfamily.</text>
</comment>
<dbReference type="Gene3D" id="3.30.230.10">
    <property type="match status" value="1"/>
</dbReference>
<dbReference type="GO" id="GO:0050515">
    <property type="term" value="F:4-(cytidine 5'-diphospho)-2-C-methyl-D-erythritol kinase activity"/>
    <property type="evidence" value="ECO:0007669"/>
    <property type="project" value="UniProtKB-EC"/>
</dbReference>
<gene>
    <name evidence="10" type="ORF">NDN08_003661</name>
</gene>
<evidence type="ECO:0000256" key="3">
    <source>
        <dbReference type="ARBA" id="ARBA00022679"/>
    </source>
</evidence>
<dbReference type="GO" id="GO:0016114">
    <property type="term" value="P:terpenoid biosynthetic process"/>
    <property type="evidence" value="ECO:0007669"/>
    <property type="project" value="InterPro"/>
</dbReference>
<name>A0AAV8UYQ5_9RHOD</name>
<dbReference type="InterPro" id="IPR013750">
    <property type="entry name" value="GHMP_kinase_C_dom"/>
</dbReference>
<proteinExistence type="inferred from homology"/>
<evidence type="ECO:0000256" key="6">
    <source>
        <dbReference type="ARBA" id="ARBA00022840"/>
    </source>
</evidence>
<dbReference type="EMBL" id="JAMWBK010000003">
    <property type="protein sequence ID" value="KAJ8907179.1"/>
    <property type="molecule type" value="Genomic_DNA"/>
</dbReference>
<dbReference type="HAMAP" id="MF_00061">
    <property type="entry name" value="IspE"/>
    <property type="match status" value="1"/>
</dbReference>
<dbReference type="SUPFAM" id="SSF55060">
    <property type="entry name" value="GHMP Kinase, C-terminal domain"/>
    <property type="match status" value="1"/>
</dbReference>
<evidence type="ECO:0000313" key="11">
    <source>
        <dbReference type="Proteomes" id="UP001157974"/>
    </source>
</evidence>
<keyword evidence="11" id="KW-1185">Reference proteome</keyword>
<dbReference type="Pfam" id="PF08544">
    <property type="entry name" value="GHMP_kinases_C"/>
    <property type="match status" value="1"/>
</dbReference>
<dbReference type="PANTHER" id="PTHR43527:SF2">
    <property type="entry name" value="4-DIPHOSPHOCYTIDYL-2-C-METHYL-D-ERYTHRITOL KINASE, CHLOROPLASTIC"/>
    <property type="match status" value="1"/>
</dbReference>
<comment type="caution">
    <text evidence="10">The sequence shown here is derived from an EMBL/GenBank/DDBJ whole genome shotgun (WGS) entry which is preliminary data.</text>
</comment>
<evidence type="ECO:0000256" key="2">
    <source>
        <dbReference type="ARBA" id="ARBA00012052"/>
    </source>
</evidence>
<dbReference type="AlphaFoldDB" id="A0AAV8UYQ5"/>
<dbReference type="InterPro" id="IPR014721">
    <property type="entry name" value="Ribsml_uS5_D2-typ_fold_subgr"/>
</dbReference>
<evidence type="ECO:0000259" key="9">
    <source>
        <dbReference type="Pfam" id="PF08544"/>
    </source>
</evidence>
<protein>
    <recommendedName>
        <fullName evidence="2">4-(cytidine 5'-diphospho)-2-C-methyl-D-erythritol kinase</fullName>
        <ecNumber evidence="2">2.7.1.148</ecNumber>
    </recommendedName>
    <alternativeName>
        <fullName evidence="7">4-(cytidine-5'-diphospho)-2-C-methyl-D-erythritol kinase</fullName>
    </alternativeName>
</protein>
<keyword evidence="5" id="KW-0418">Kinase</keyword>
<dbReference type="NCBIfam" id="TIGR00154">
    <property type="entry name" value="ispE"/>
    <property type="match status" value="1"/>
</dbReference>
<dbReference type="PIRSF" id="PIRSF010376">
    <property type="entry name" value="IspE"/>
    <property type="match status" value="1"/>
</dbReference>
<dbReference type="PANTHER" id="PTHR43527">
    <property type="entry name" value="4-DIPHOSPHOCYTIDYL-2-C-METHYL-D-ERYTHRITOL KINASE, CHLOROPLASTIC"/>
    <property type="match status" value="1"/>
</dbReference>
<dbReference type="Pfam" id="PF00288">
    <property type="entry name" value="GHMP_kinases_N"/>
    <property type="match status" value="1"/>
</dbReference>
<evidence type="ECO:0000256" key="4">
    <source>
        <dbReference type="ARBA" id="ARBA00022741"/>
    </source>
</evidence>
<dbReference type="InterPro" id="IPR020568">
    <property type="entry name" value="Ribosomal_Su5_D2-typ_SF"/>
</dbReference>
<evidence type="ECO:0000259" key="8">
    <source>
        <dbReference type="Pfam" id="PF00288"/>
    </source>
</evidence>
<dbReference type="Proteomes" id="UP001157974">
    <property type="component" value="Unassembled WGS sequence"/>
</dbReference>
<sequence length="334" mass="38031">MAFVQPNFFAFKIAHRTSPPRNRAWFGRVRVNREEGRRWDLELVSPCKINLFLRIIRKREDGYHELASMFQAISLHDDLLFDVLPDDAEGDQLECEDPNVPLDRNNLVLKAIDVFRKRTGRTEKFRVKLNKRVPVQAGLGGGSANAATALWGVNQLCGKIATNEELADYGAEIGSDISFFFSLGTAYCTGRGEKLENVSELMPTSLYIIKPKEGLSTGEVFKNLDIASIEDRDPLKLKEKLEQESIYTAEFVNDLEVPSFKLCPKLADIKQASEEAGFKVVLMSGSGTSFFCLGEPHRDFVEIFEERMKELFNVDIYQTRFLNRKDADHWYLQS</sequence>
<dbReference type="InterPro" id="IPR006204">
    <property type="entry name" value="GHMP_kinase_N_dom"/>
</dbReference>
<organism evidence="10 11">
    <name type="scientific">Rhodosorus marinus</name>
    <dbReference type="NCBI Taxonomy" id="101924"/>
    <lineage>
        <taxon>Eukaryota</taxon>
        <taxon>Rhodophyta</taxon>
        <taxon>Stylonematophyceae</taxon>
        <taxon>Stylonematales</taxon>
        <taxon>Stylonemataceae</taxon>
        <taxon>Rhodosorus</taxon>
    </lineage>
</organism>
<feature type="domain" description="GHMP kinase N-terminal" evidence="8">
    <location>
        <begin position="106"/>
        <end position="180"/>
    </location>
</feature>
<reference evidence="10 11" key="1">
    <citation type="journal article" date="2023" name="Nat. Commun.">
        <title>Origin of minicircular mitochondrial genomes in red algae.</title>
        <authorList>
            <person name="Lee Y."/>
            <person name="Cho C.H."/>
            <person name="Lee Y.M."/>
            <person name="Park S.I."/>
            <person name="Yang J.H."/>
            <person name="West J.A."/>
            <person name="Bhattacharya D."/>
            <person name="Yoon H.S."/>
        </authorList>
    </citation>
    <scope>NUCLEOTIDE SEQUENCE [LARGE SCALE GENOMIC DNA]</scope>
    <source>
        <strain evidence="10 11">CCMP1338</strain>
        <tissue evidence="10">Whole cell</tissue>
    </source>
</reference>